<dbReference type="GO" id="GO:0016896">
    <property type="term" value="F:RNA exonuclease activity, producing 5'-phosphomonoesters"/>
    <property type="evidence" value="ECO:0007669"/>
    <property type="project" value="UniProtKB-UniRule"/>
</dbReference>
<comment type="subunit">
    <text evidence="5">Homodimer.</text>
</comment>
<dbReference type="NCBIfam" id="TIGR01298">
    <property type="entry name" value="RNaseT"/>
    <property type="match status" value="1"/>
</dbReference>
<evidence type="ECO:0000313" key="7">
    <source>
        <dbReference type="EMBL" id="KGP63750.1"/>
    </source>
</evidence>
<feature type="binding site" evidence="5">
    <location>
        <position position="25"/>
    </location>
    <ligand>
        <name>Mg(2+)</name>
        <dbReference type="ChEBI" id="CHEBI:18420"/>
        <label>1</label>
        <note>catalytic</note>
    </ligand>
</feature>
<feature type="site" description="Important for substrate binding and specificity" evidence="5">
    <location>
        <position position="147"/>
    </location>
</feature>
<evidence type="ECO:0000256" key="5">
    <source>
        <dbReference type="HAMAP-Rule" id="MF_00157"/>
    </source>
</evidence>
<dbReference type="SUPFAM" id="SSF53098">
    <property type="entry name" value="Ribonuclease H-like"/>
    <property type="match status" value="1"/>
</dbReference>
<dbReference type="CDD" id="cd06134">
    <property type="entry name" value="RNaseT"/>
    <property type="match status" value="1"/>
</dbReference>
<evidence type="ECO:0000256" key="3">
    <source>
        <dbReference type="ARBA" id="ARBA00022801"/>
    </source>
</evidence>
<dbReference type="GO" id="GO:0000287">
    <property type="term" value="F:magnesium ion binding"/>
    <property type="evidence" value="ECO:0007669"/>
    <property type="project" value="UniProtKB-UniRule"/>
</dbReference>
<dbReference type="InterPro" id="IPR036397">
    <property type="entry name" value="RNaseH_sf"/>
</dbReference>
<feature type="site" description="Important for substrate binding and specificity" evidence="5">
    <location>
        <position position="126"/>
    </location>
</feature>
<keyword evidence="8" id="KW-1185">Reference proteome</keyword>
<gene>
    <name evidence="5" type="primary">rnt</name>
    <name evidence="7" type="ORF">EP47_05850</name>
</gene>
<organism evidence="7 8">
    <name type="scientific">Legionella norrlandica</name>
    <dbReference type="NCBI Taxonomy" id="1498499"/>
    <lineage>
        <taxon>Bacteria</taxon>
        <taxon>Pseudomonadati</taxon>
        <taxon>Pseudomonadota</taxon>
        <taxon>Gammaproteobacteria</taxon>
        <taxon>Legionellales</taxon>
        <taxon>Legionellaceae</taxon>
        <taxon>Legionella</taxon>
    </lineage>
</organism>
<dbReference type="GO" id="GO:0008033">
    <property type="term" value="P:tRNA processing"/>
    <property type="evidence" value="ECO:0007669"/>
    <property type="project" value="UniProtKB-KW"/>
</dbReference>
<name>A0A0A2SRJ5_9GAMM</name>
<comment type="function">
    <text evidence="5">Trims short 3' overhangs of a variety of RNA species, leaving a one or two nucleotide 3' overhang. Responsible for the end-turnover of tRNA: specifically removes the terminal AMP residue from uncharged tRNA (tRNA-C-C-A). Also appears to be involved in tRNA biosynthesis.</text>
</comment>
<dbReference type="STRING" id="1498499.EP47_05850"/>
<proteinExistence type="inferred from homology"/>
<reference evidence="7 8" key="1">
    <citation type="submission" date="2014-05" db="EMBL/GenBank/DDBJ databases">
        <authorList>
            <person name="Rizzardi K."/>
            <person name="Winiecka-Krusnell J."/>
            <person name="Ramliden M."/>
            <person name="Alm E."/>
            <person name="Andersson S."/>
            <person name="Byfors S."/>
        </authorList>
    </citation>
    <scope>NUCLEOTIDE SEQUENCE [LARGE SCALE GENOMIC DNA]</scope>
    <source>
        <strain evidence="7 8">LEGN</strain>
    </source>
</reference>
<comment type="similarity">
    <text evidence="5">Belongs to the RNase T family.</text>
</comment>
<comment type="cofactor">
    <cofactor evidence="5">
        <name>Mg(2+)</name>
        <dbReference type="ChEBI" id="CHEBI:18420"/>
    </cofactor>
    <text evidence="5">Binds two Mg(2+) per subunit. The active form of the enzyme binds two Mg(2+) ions in its active site. The first Mg(2+) forms only one salt bridge with the protein.</text>
</comment>
<dbReference type="Pfam" id="PF00929">
    <property type="entry name" value="RNase_T"/>
    <property type="match status" value="1"/>
</dbReference>
<comment type="caution">
    <text evidence="5">Lacks conserved residue(s) required for the propagation of feature annotation.</text>
</comment>
<keyword evidence="3 5" id="KW-0378">Hydrolase</keyword>
<evidence type="ECO:0000256" key="2">
    <source>
        <dbReference type="ARBA" id="ARBA00022722"/>
    </source>
</evidence>
<keyword evidence="1 5" id="KW-0819">tRNA processing</keyword>
<dbReference type="GO" id="GO:0008408">
    <property type="term" value="F:3'-5' exonuclease activity"/>
    <property type="evidence" value="ECO:0007669"/>
    <property type="project" value="TreeGrafter"/>
</dbReference>
<feature type="active site" description="Proton donor/acceptor" evidence="5">
    <location>
        <position position="182"/>
    </location>
</feature>
<dbReference type="RefSeq" id="WP_035887907.1">
    <property type="nucleotide sequence ID" value="NZ_JNCF01000010.1"/>
</dbReference>
<dbReference type="Gene3D" id="3.30.420.10">
    <property type="entry name" value="Ribonuclease H-like superfamily/Ribonuclease H"/>
    <property type="match status" value="1"/>
</dbReference>
<dbReference type="PANTHER" id="PTHR30231:SF2">
    <property type="entry name" value="RIBONUCLEASE T"/>
    <property type="match status" value="1"/>
</dbReference>
<dbReference type="GO" id="GO:0003676">
    <property type="term" value="F:nucleic acid binding"/>
    <property type="evidence" value="ECO:0007669"/>
    <property type="project" value="InterPro"/>
</dbReference>
<feature type="binding site" evidence="5">
    <location>
        <position position="182"/>
    </location>
    <ligand>
        <name>Mg(2+)</name>
        <dbReference type="ChEBI" id="CHEBI:18420"/>
        <label>2</label>
        <note>catalytic</note>
    </ligand>
</feature>
<keyword evidence="2 5" id="KW-0540">Nuclease</keyword>
<dbReference type="GO" id="GO:0005829">
    <property type="term" value="C:cytosol"/>
    <property type="evidence" value="ECO:0007669"/>
    <property type="project" value="TreeGrafter"/>
</dbReference>
<dbReference type="EMBL" id="JNCF01000010">
    <property type="protein sequence ID" value="KGP63750.1"/>
    <property type="molecule type" value="Genomic_DNA"/>
</dbReference>
<dbReference type="InterPro" id="IPR013520">
    <property type="entry name" value="Ribonucl_H"/>
</dbReference>
<feature type="binding site" evidence="5">
    <location>
        <position position="187"/>
    </location>
    <ligand>
        <name>Mg(2+)</name>
        <dbReference type="ChEBI" id="CHEBI:18420"/>
        <label>2</label>
        <note>catalytic</note>
    </ligand>
</feature>
<evidence type="ECO:0000259" key="6">
    <source>
        <dbReference type="SMART" id="SM00479"/>
    </source>
</evidence>
<keyword evidence="5" id="KW-0479">Metal-binding</keyword>
<protein>
    <recommendedName>
        <fullName evidence="5">Ribonuclease T</fullName>
        <ecNumber evidence="5">3.1.13.-</ecNumber>
    </recommendedName>
    <alternativeName>
        <fullName evidence="5">Exoribonuclease T</fullName>
        <shortName evidence="5">RNase T</shortName>
    </alternativeName>
</protein>
<dbReference type="InterPro" id="IPR012337">
    <property type="entry name" value="RNaseH-like_sf"/>
</dbReference>
<feature type="site" description="Important for substrate binding and specificity" evidence="5">
    <location>
        <position position="79"/>
    </location>
</feature>
<dbReference type="EC" id="3.1.13.-" evidence="5"/>
<feature type="domain" description="Exonuclease" evidence="6">
    <location>
        <begin position="20"/>
        <end position="204"/>
    </location>
</feature>
<feature type="binding site" evidence="5">
    <location>
        <position position="27"/>
    </location>
    <ligand>
        <name>Mg(2+)</name>
        <dbReference type="ChEBI" id="CHEBI:18420"/>
        <label>2</label>
        <note>catalytic</note>
    </ligand>
</feature>
<keyword evidence="4 5" id="KW-0269">Exonuclease</keyword>
<evidence type="ECO:0000256" key="1">
    <source>
        <dbReference type="ARBA" id="ARBA00022694"/>
    </source>
</evidence>
<dbReference type="HAMAP" id="MF_00157">
    <property type="entry name" value="RNase_T"/>
    <property type="match status" value="1"/>
</dbReference>
<dbReference type="GO" id="GO:0045004">
    <property type="term" value="P:DNA replication proofreading"/>
    <property type="evidence" value="ECO:0007669"/>
    <property type="project" value="TreeGrafter"/>
</dbReference>
<accession>A0A0A2SRJ5</accession>
<dbReference type="PANTHER" id="PTHR30231">
    <property type="entry name" value="DNA POLYMERASE III SUBUNIT EPSILON"/>
    <property type="match status" value="1"/>
</dbReference>
<dbReference type="SMART" id="SM00479">
    <property type="entry name" value="EXOIII"/>
    <property type="match status" value="1"/>
</dbReference>
<dbReference type="AlphaFoldDB" id="A0A0A2SRJ5"/>
<dbReference type="OrthoDB" id="9778264at2"/>
<feature type="binding site" evidence="5">
    <location>
        <position position="25"/>
    </location>
    <ligand>
        <name>Mg(2+)</name>
        <dbReference type="ChEBI" id="CHEBI:18420"/>
        <label>2</label>
        <note>catalytic</note>
    </ligand>
</feature>
<evidence type="ECO:0000256" key="4">
    <source>
        <dbReference type="ARBA" id="ARBA00022839"/>
    </source>
</evidence>
<dbReference type="InterPro" id="IPR005987">
    <property type="entry name" value="RNase_T"/>
</dbReference>
<keyword evidence="5" id="KW-0460">Magnesium</keyword>
<evidence type="ECO:0000313" key="8">
    <source>
        <dbReference type="Proteomes" id="UP000054422"/>
    </source>
</evidence>
<sequence>MISRNNIPKNTIKNRFRGFLPVVVDVETAGIDPEKNALLEMCIVLLDMDEQGFLKRRESYFEHILPFAGAELDQKSLEFNQIDPYQPLRFAVEEQIALEQLFKPIYSLLKRTHCQRAVLVGHNAWFDLLFVKAAVKRTGIKSPFHAFTCFDTATLAGLIFGETVLAKAAQAAGLSFDSHEAHSAIYDAEKTADLFCYMINKWRTMCLSC</sequence>
<dbReference type="Proteomes" id="UP000054422">
    <property type="component" value="Unassembled WGS sequence"/>
</dbReference>
<comment type="caution">
    <text evidence="7">The sequence shown here is derived from an EMBL/GenBank/DDBJ whole genome shotgun (WGS) entry which is preliminary data.</text>
</comment>